<dbReference type="InterPro" id="IPR036259">
    <property type="entry name" value="MFS_trans_sf"/>
</dbReference>
<evidence type="ECO:0000256" key="1">
    <source>
        <dbReference type="ARBA" id="ARBA00004651"/>
    </source>
</evidence>
<evidence type="ECO:0000256" key="3">
    <source>
        <dbReference type="ARBA" id="ARBA00022475"/>
    </source>
</evidence>
<dbReference type="InterPro" id="IPR020846">
    <property type="entry name" value="MFS_dom"/>
</dbReference>
<feature type="transmembrane region" description="Helical" evidence="7">
    <location>
        <begin position="54"/>
        <end position="73"/>
    </location>
</feature>
<dbReference type="PANTHER" id="PTHR42718:SF46">
    <property type="entry name" value="BLR6921 PROTEIN"/>
    <property type="match status" value="1"/>
</dbReference>
<feature type="transmembrane region" description="Helical" evidence="7">
    <location>
        <begin position="274"/>
        <end position="295"/>
    </location>
</feature>
<evidence type="ECO:0000259" key="8">
    <source>
        <dbReference type="PROSITE" id="PS50850"/>
    </source>
</evidence>
<dbReference type="PANTHER" id="PTHR42718">
    <property type="entry name" value="MAJOR FACILITATOR SUPERFAMILY MULTIDRUG TRANSPORTER MFSC"/>
    <property type="match status" value="1"/>
</dbReference>
<comment type="caution">
    <text evidence="9">The sequence shown here is derived from an EMBL/GenBank/DDBJ whole genome shotgun (WGS) entry which is preliminary data.</text>
</comment>
<comment type="subcellular location">
    <subcellularLocation>
        <location evidence="1">Cell membrane</location>
        <topology evidence="1">Multi-pass membrane protein</topology>
    </subcellularLocation>
</comment>
<evidence type="ECO:0000313" key="10">
    <source>
        <dbReference type="Proteomes" id="UP000631791"/>
    </source>
</evidence>
<sequence>MESQTMAPAARPVRHGWPTALVLAGAMFLVLFDSLAVATALPDIGAEFRVPPAQLQWVVTLYSLTIGGFLVLGGRVCDVWGRRRVIVASLALTGTGLLLSGVAGTLALLLVGRVMQGLGAAFAIPAALASAATLFPDEPWRSRVFSVVAAAANTAGMAGAVLGGVITSYLGWRWVFIVVVPAAALAVVAGLLLLPADEPSGSRQERLDVTGAALVTGGLLAVIYGATRIGEHGPGLATVSPVLAGVLMLNALVWWERRVRNPIIKPSVVRSRRLVASCLAFGAHSAAYAAVVVVGSLQLQDVYSLSAAQAGIALAPVLLGAVISAAPAGRLVRRYGSRRVVALALLLCSITLALVAFGTAGSLTVLVVYLVLWGLSAGPIYVGLTRECIGDAAPEDRGLASALFESTTHVGGAISVAVYLTMIGAGSGYSSTQFIGAVVVGASVLTTLLIMPGAPARDPEHRA</sequence>
<feature type="transmembrane region" description="Helical" evidence="7">
    <location>
        <begin position="233"/>
        <end position="253"/>
    </location>
</feature>
<dbReference type="Gene3D" id="1.20.1250.20">
    <property type="entry name" value="MFS general substrate transporter like domains"/>
    <property type="match status" value="1"/>
</dbReference>
<proteinExistence type="predicted"/>
<dbReference type="EMBL" id="JADOTY010000001">
    <property type="protein sequence ID" value="MBG6105929.1"/>
    <property type="molecule type" value="Genomic_DNA"/>
</dbReference>
<name>A0ABS0KBC0_9ACTN</name>
<keyword evidence="4 7" id="KW-0812">Transmembrane</keyword>
<dbReference type="InterPro" id="IPR011701">
    <property type="entry name" value="MFS"/>
</dbReference>
<gene>
    <name evidence="9" type="ORF">IW249_006343</name>
</gene>
<feature type="transmembrane region" description="Helical" evidence="7">
    <location>
        <begin position="434"/>
        <end position="454"/>
    </location>
</feature>
<evidence type="ECO:0000313" key="9">
    <source>
        <dbReference type="EMBL" id="MBG6105929.1"/>
    </source>
</evidence>
<accession>A0ABS0KBC0</accession>
<dbReference type="RefSeq" id="WP_196924159.1">
    <property type="nucleotide sequence ID" value="NZ_JADOTY010000001.1"/>
</dbReference>
<protein>
    <submittedName>
        <fullName evidence="9">MFS family permease</fullName>
    </submittedName>
</protein>
<organism evidence="9 10">
    <name type="scientific">Micromonospora vinacea</name>
    <dbReference type="NCBI Taxonomy" id="709878"/>
    <lineage>
        <taxon>Bacteria</taxon>
        <taxon>Bacillati</taxon>
        <taxon>Actinomycetota</taxon>
        <taxon>Actinomycetes</taxon>
        <taxon>Micromonosporales</taxon>
        <taxon>Micromonosporaceae</taxon>
        <taxon>Micromonospora</taxon>
    </lineage>
</organism>
<evidence type="ECO:0000256" key="5">
    <source>
        <dbReference type="ARBA" id="ARBA00022989"/>
    </source>
</evidence>
<feature type="transmembrane region" description="Helical" evidence="7">
    <location>
        <begin position="85"/>
        <end position="111"/>
    </location>
</feature>
<feature type="transmembrane region" description="Helical" evidence="7">
    <location>
        <begin position="207"/>
        <end position="227"/>
    </location>
</feature>
<feature type="domain" description="Major facilitator superfamily (MFS) profile" evidence="8">
    <location>
        <begin position="19"/>
        <end position="455"/>
    </location>
</feature>
<keyword evidence="10" id="KW-1185">Reference proteome</keyword>
<keyword evidence="5 7" id="KW-1133">Transmembrane helix</keyword>
<feature type="transmembrane region" description="Helical" evidence="7">
    <location>
        <begin position="172"/>
        <end position="195"/>
    </location>
</feature>
<evidence type="ECO:0000256" key="7">
    <source>
        <dbReference type="SAM" id="Phobius"/>
    </source>
</evidence>
<feature type="transmembrane region" description="Helical" evidence="7">
    <location>
        <begin position="402"/>
        <end position="422"/>
    </location>
</feature>
<reference evidence="9 10" key="1">
    <citation type="submission" date="2020-11" db="EMBL/GenBank/DDBJ databases">
        <title>Sequencing the genomes of 1000 actinobacteria strains.</title>
        <authorList>
            <person name="Klenk H.-P."/>
        </authorList>
    </citation>
    <scope>NUCLEOTIDE SEQUENCE [LARGE SCALE GENOMIC DNA]</scope>
    <source>
        <strain evidence="9 10">DSM 101695</strain>
    </source>
</reference>
<keyword evidence="6 7" id="KW-0472">Membrane</keyword>
<feature type="transmembrane region" description="Helical" evidence="7">
    <location>
        <begin position="147"/>
        <end position="166"/>
    </location>
</feature>
<keyword evidence="3" id="KW-1003">Cell membrane</keyword>
<feature type="transmembrane region" description="Helical" evidence="7">
    <location>
        <begin position="307"/>
        <end position="328"/>
    </location>
</feature>
<dbReference type="PROSITE" id="PS50850">
    <property type="entry name" value="MFS"/>
    <property type="match status" value="1"/>
</dbReference>
<keyword evidence="2" id="KW-0813">Transport</keyword>
<feature type="transmembrane region" description="Helical" evidence="7">
    <location>
        <begin position="340"/>
        <end position="357"/>
    </location>
</feature>
<dbReference type="CDD" id="cd17321">
    <property type="entry name" value="MFS_MMR_MDR_like"/>
    <property type="match status" value="1"/>
</dbReference>
<dbReference type="SUPFAM" id="SSF103473">
    <property type="entry name" value="MFS general substrate transporter"/>
    <property type="match status" value="1"/>
</dbReference>
<feature type="transmembrane region" description="Helical" evidence="7">
    <location>
        <begin position="117"/>
        <end position="135"/>
    </location>
</feature>
<evidence type="ECO:0000256" key="2">
    <source>
        <dbReference type="ARBA" id="ARBA00022448"/>
    </source>
</evidence>
<dbReference type="Proteomes" id="UP000631791">
    <property type="component" value="Unassembled WGS sequence"/>
</dbReference>
<evidence type="ECO:0000256" key="4">
    <source>
        <dbReference type="ARBA" id="ARBA00022692"/>
    </source>
</evidence>
<dbReference type="Pfam" id="PF07690">
    <property type="entry name" value="MFS_1"/>
    <property type="match status" value="2"/>
</dbReference>
<dbReference type="Gene3D" id="1.20.1720.10">
    <property type="entry name" value="Multidrug resistance protein D"/>
    <property type="match status" value="1"/>
</dbReference>
<evidence type="ECO:0000256" key="6">
    <source>
        <dbReference type="ARBA" id="ARBA00023136"/>
    </source>
</evidence>